<dbReference type="Pfam" id="PF21179">
    <property type="entry name" value="BldD-like_C"/>
    <property type="match status" value="1"/>
</dbReference>
<dbReference type="CDD" id="cd00093">
    <property type="entry name" value="HTH_XRE"/>
    <property type="match status" value="1"/>
</dbReference>
<sequence length="174" mass="19445">MTAPERLTPIFTQPSTYDIAARLRLIRKSRHWSLGDIEQRTHGRIKAVVLGSYERSDRALSVKRAIELAAMYEVPLSYLLCAPGSSPSTSQPIFRLIVDLRAISASTDSSDAMLTTVQTFLGWIAGQRNDWNGEILSLRKADLDNLALLTFSTQESMTKWLADGKYLLTATNRL</sequence>
<evidence type="ECO:0000313" key="7">
    <source>
        <dbReference type="EMBL" id="CAB4986624.1"/>
    </source>
</evidence>
<dbReference type="SMART" id="SM00530">
    <property type="entry name" value="HTH_XRE"/>
    <property type="match status" value="1"/>
</dbReference>
<evidence type="ECO:0000259" key="1">
    <source>
        <dbReference type="PROSITE" id="PS50943"/>
    </source>
</evidence>
<dbReference type="GO" id="GO:0003677">
    <property type="term" value="F:DNA binding"/>
    <property type="evidence" value="ECO:0007669"/>
    <property type="project" value="InterPro"/>
</dbReference>
<evidence type="ECO:0000313" key="8">
    <source>
        <dbReference type="EMBL" id="CAB5053050.1"/>
    </source>
</evidence>
<dbReference type="InterPro" id="IPR001387">
    <property type="entry name" value="Cro/C1-type_HTH"/>
</dbReference>
<dbReference type="EMBL" id="CAFAZX010000086">
    <property type="protein sequence ID" value="CAB4845051.1"/>
    <property type="molecule type" value="Genomic_DNA"/>
</dbReference>
<protein>
    <submittedName>
        <fullName evidence="8">Unannotated protein</fullName>
    </submittedName>
</protein>
<gene>
    <name evidence="2" type="ORF">UFOPK2254_00118</name>
    <name evidence="3" type="ORF">UFOPK2646_00754</name>
    <name evidence="4" type="ORF">UFOPK2907_00138</name>
    <name evidence="5" type="ORF">UFOPK3241_01213</name>
    <name evidence="6" type="ORF">UFOPK3707_00698</name>
    <name evidence="7" type="ORF">UFOPK3937_01061</name>
    <name evidence="8" type="ORF">UFOPK4265_00857</name>
</gene>
<dbReference type="PROSITE" id="PS50943">
    <property type="entry name" value="HTH_CROC1"/>
    <property type="match status" value="1"/>
</dbReference>
<dbReference type="SUPFAM" id="SSF47413">
    <property type="entry name" value="lambda repressor-like DNA-binding domains"/>
    <property type="match status" value="1"/>
</dbReference>
<dbReference type="EMBL" id="CAEZZR010000007">
    <property type="protein sequence ID" value="CAB4764824.1"/>
    <property type="molecule type" value="Genomic_DNA"/>
</dbReference>
<evidence type="ECO:0000313" key="2">
    <source>
        <dbReference type="EMBL" id="CAB4650492.1"/>
    </source>
</evidence>
<evidence type="ECO:0000313" key="4">
    <source>
        <dbReference type="EMBL" id="CAB4764824.1"/>
    </source>
</evidence>
<dbReference type="EMBL" id="CAFBMY010000101">
    <property type="protein sequence ID" value="CAB4928041.1"/>
    <property type="molecule type" value="Genomic_DNA"/>
</dbReference>
<dbReference type="EMBL" id="CAEZYB010000076">
    <property type="protein sequence ID" value="CAB4706863.1"/>
    <property type="molecule type" value="Genomic_DNA"/>
</dbReference>
<dbReference type="EMBL" id="CAFBOJ010000130">
    <property type="protein sequence ID" value="CAB4986624.1"/>
    <property type="molecule type" value="Genomic_DNA"/>
</dbReference>
<dbReference type="InterPro" id="IPR037664">
    <property type="entry name" value="BldD_C"/>
</dbReference>
<dbReference type="EMBL" id="CAEZWO010000006">
    <property type="protein sequence ID" value="CAB4650492.1"/>
    <property type="molecule type" value="Genomic_DNA"/>
</dbReference>
<evidence type="ECO:0000313" key="5">
    <source>
        <dbReference type="EMBL" id="CAB4845051.1"/>
    </source>
</evidence>
<dbReference type="GO" id="GO:0045892">
    <property type="term" value="P:negative regulation of DNA-templated transcription"/>
    <property type="evidence" value="ECO:0007669"/>
    <property type="project" value="InterPro"/>
</dbReference>
<accession>A0A6J7TIZ7</accession>
<dbReference type="InterPro" id="IPR010982">
    <property type="entry name" value="Lambda_DNA-bd_dom_sf"/>
</dbReference>
<organism evidence="8">
    <name type="scientific">freshwater metagenome</name>
    <dbReference type="NCBI Taxonomy" id="449393"/>
    <lineage>
        <taxon>unclassified sequences</taxon>
        <taxon>metagenomes</taxon>
        <taxon>ecological metagenomes</taxon>
    </lineage>
</organism>
<evidence type="ECO:0000313" key="3">
    <source>
        <dbReference type="EMBL" id="CAB4706863.1"/>
    </source>
</evidence>
<dbReference type="Gene3D" id="1.10.260.40">
    <property type="entry name" value="lambda repressor-like DNA-binding domains"/>
    <property type="match status" value="1"/>
</dbReference>
<name>A0A6J7TIZ7_9ZZZZ</name>
<dbReference type="Pfam" id="PF01381">
    <property type="entry name" value="HTH_3"/>
    <property type="match status" value="1"/>
</dbReference>
<proteinExistence type="predicted"/>
<dbReference type="Gene3D" id="1.10.10.1930">
    <property type="match status" value="1"/>
</dbReference>
<dbReference type="AlphaFoldDB" id="A0A6J7TIZ7"/>
<dbReference type="EMBL" id="CAFBQK010000106">
    <property type="protein sequence ID" value="CAB5053050.1"/>
    <property type="molecule type" value="Genomic_DNA"/>
</dbReference>
<dbReference type="InterPro" id="IPR038099">
    <property type="entry name" value="BldD-like_C_sf"/>
</dbReference>
<feature type="domain" description="HTH cro/C1-type" evidence="1">
    <location>
        <begin position="23"/>
        <end position="79"/>
    </location>
</feature>
<evidence type="ECO:0000313" key="6">
    <source>
        <dbReference type="EMBL" id="CAB4928041.1"/>
    </source>
</evidence>
<reference evidence="8" key="1">
    <citation type="submission" date="2020-05" db="EMBL/GenBank/DDBJ databases">
        <authorList>
            <person name="Chiriac C."/>
            <person name="Salcher M."/>
            <person name="Ghai R."/>
            <person name="Kavagutti S V."/>
        </authorList>
    </citation>
    <scope>NUCLEOTIDE SEQUENCE</scope>
</reference>